<proteinExistence type="predicted"/>
<reference evidence="1 2" key="1">
    <citation type="submission" date="2018-09" db="EMBL/GenBank/DDBJ databases">
        <authorList>
            <person name="Tagini F."/>
        </authorList>
    </citation>
    <scope>NUCLEOTIDE SEQUENCE [LARGE SCALE GENOMIC DNA]</scope>
    <source>
        <strain evidence="1 2">MK142</strain>
    </source>
</reference>
<dbReference type="Proteomes" id="UP000268285">
    <property type="component" value="Unassembled WGS sequence"/>
</dbReference>
<dbReference type="EMBL" id="UPHU01000001">
    <property type="protein sequence ID" value="VBA54822.1"/>
    <property type="molecule type" value="Genomic_DNA"/>
</dbReference>
<evidence type="ECO:0000313" key="2">
    <source>
        <dbReference type="Proteomes" id="UP000268285"/>
    </source>
</evidence>
<name>A0A498R042_9MYCO</name>
<gene>
    <name evidence="1" type="ORF">LAUMK142_04820</name>
</gene>
<dbReference type="AlphaFoldDB" id="A0A498R042"/>
<evidence type="ECO:0000313" key="1">
    <source>
        <dbReference type="EMBL" id="VBA54822.1"/>
    </source>
</evidence>
<keyword evidence="2" id="KW-1185">Reference proteome</keyword>
<sequence>MNLTHDDLVELTDLTAEATGGADARRRPITDVNAWLDGLDWDVRAALRALGELLVGVAEREGAENADRFTARCLGVADCAPAR</sequence>
<organism evidence="1 2">
    <name type="scientific">Mycobacterium pseudokansasii</name>
    <dbReference type="NCBI Taxonomy" id="2341080"/>
    <lineage>
        <taxon>Bacteria</taxon>
        <taxon>Bacillati</taxon>
        <taxon>Actinomycetota</taxon>
        <taxon>Actinomycetes</taxon>
        <taxon>Mycobacteriales</taxon>
        <taxon>Mycobacteriaceae</taxon>
        <taxon>Mycobacterium</taxon>
    </lineage>
</organism>
<protein>
    <submittedName>
        <fullName evidence="1">Uncharacterized protein</fullName>
    </submittedName>
</protein>
<accession>A0A498R042</accession>